<dbReference type="InterPro" id="IPR026534">
    <property type="entry name" value="PRRC1"/>
</dbReference>
<evidence type="ECO:0000256" key="1">
    <source>
        <dbReference type="SAM" id="MobiDB-lite"/>
    </source>
</evidence>
<sequence>MMEESGIETTPPVSPAPVTVAAAARSPPTTAGKAGGFLSQIQAFMAPHPALTTGQDTGSPITFPEDEDDPRASEEAEAATGIWGFFKVNSLILPHFSATATLNLAETSDCHSTVRTTAQQIPSLRLTRPRGEQWAAMVRRPGSSERLRVFKVYSIWKRPMLQHVGIQRCLMCFRWFDLCCLMLDDPAHAICLEVFTQATPLALDHVQQAQSRTPPDYSLRWSGLAVTVGEVLEHGLPNINRTDWHQSVTGLSQRHMIQSAAKALAGIYKQKLPSWME</sequence>
<name>A0A3Q2DEI6_CYPVA</name>
<evidence type="ECO:0000313" key="3">
    <source>
        <dbReference type="Proteomes" id="UP000265020"/>
    </source>
</evidence>
<proteinExistence type="predicted"/>
<dbReference type="GO" id="GO:0034237">
    <property type="term" value="F:protein kinase A regulatory subunit binding"/>
    <property type="evidence" value="ECO:0007669"/>
    <property type="project" value="TreeGrafter"/>
</dbReference>
<reference evidence="2" key="2">
    <citation type="submission" date="2025-09" db="UniProtKB">
        <authorList>
            <consortium name="Ensembl"/>
        </authorList>
    </citation>
    <scope>IDENTIFICATION</scope>
</reference>
<dbReference type="Ensembl" id="ENSCVAT00000032267.1">
    <property type="protein sequence ID" value="ENSCVAP00000017347.1"/>
    <property type="gene ID" value="ENSCVAG00000020427.1"/>
</dbReference>
<evidence type="ECO:0000313" key="2">
    <source>
        <dbReference type="Ensembl" id="ENSCVAP00000017347.1"/>
    </source>
</evidence>
<feature type="region of interest" description="Disordered" evidence="1">
    <location>
        <begin position="49"/>
        <end position="75"/>
    </location>
</feature>
<protein>
    <submittedName>
        <fullName evidence="2">Uncharacterized protein</fullName>
    </submittedName>
</protein>
<reference evidence="2" key="1">
    <citation type="submission" date="2025-08" db="UniProtKB">
        <authorList>
            <consortium name="Ensembl"/>
        </authorList>
    </citation>
    <scope>IDENTIFICATION</scope>
</reference>
<dbReference type="GeneTree" id="ENSGT00390000003837"/>
<keyword evidence="3" id="KW-1185">Reference proteome</keyword>
<dbReference type="PANTHER" id="PTHR23276:SF2">
    <property type="entry name" value="PROTEIN PRRC1"/>
    <property type="match status" value="1"/>
</dbReference>
<dbReference type="STRING" id="28743.ENSCVAP00000017347"/>
<feature type="region of interest" description="Disordered" evidence="1">
    <location>
        <begin position="1"/>
        <end position="34"/>
    </location>
</feature>
<accession>A0A3Q2DEI6</accession>
<dbReference type="PANTHER" id="PTHR23276">
    <property type="entry name" value="PROTEIN PRRC1"/>
    <property type="match status" value="1"/>
</dbReference>
<dbReference type="GO" id="GO:0005737">
    <property type="term" value="C:cytoplasm"/>
    <property type="evidence" value="ECO:0007669"/>
    <property type="project" value="TreeGrafter"/>
</dbReference>
<dbReference type="Proteomes" id="UP000265020">
    <property type="component" value="Unassembled WGS sequence"/>
</dbReference>
<dbReference type="AlphaFoldDB" id="A0A3Q2DEI6"/>
<feature type="compositionally biased region" description="Low complexity" evidence="1">
    <location>
        <begin position="16"/>
        <end position="31"/>
    </location>
</feature>
<organism evidence="2 3">
    <name type="scientific">Cyprinodon variegatus</name>
    <name type="common">Sheepshead minnow</name>
    <dbReference type="NCBI Taxonomy" id="28743"/>
    <lineage>
        <taxon>Eukaryota</taxon>
        <taxon>Metazoa</taxon>
        <taxon>Chordata</taxon>
        <taxon>Craniata</taxon>
        <taxon>Vertebrata</taxon>
        <taxon>Euteleostomi</taxon>
        <taxon>Actinopterygii</taxon>
        <taxon>Neopterygii</taxon>
        <taxon>Teleostei</taxon>
        <taxon>Neoteleostei</taxon>
        <taxon>Acanthomorphata</taxon>
        <taxon>Ovalentaria</taxon>
        <taxon>Atherinomorphae</taxon>
        <taxon>Cyprinodontiformes</taxon>
        <taxon>Cyprinodontidae</taxon>
        <taxon>Cyprinodon</taxon>
    </lineage>
</organism>